<dbReference type="EMBL" id="JASPKY010000094">
    <property type="protein sequence ID" value="KAK9737857.1"/>
    <property type="molecule type" value="Genomic_DNA"/>
</dbReference>
<dbReference type="AlphaFoldDB" id="A0AAW1LVR0"/>
<name>A0AAW1LVR0_POPJA</name>
<protein>
    <submittedName>
        <fullName evidence="1">Uncharacterized protein</fullName>
    </submittedName>
</protein>
<keyword evidence="2" id="KW-1185">Reference proteome</keyword>
<sequence length="112" mass="12599">MVSCKKQMTVPTPIEYLTSNTMLNSSLRWKSVRRTSKLTLDDEGLVGFAKMIDSAILENEEGVSSLRTQDVCFQIYQEIVVPCDRSNFPLLDDIVRILGIGDCPAELHALDY</sequence>
<proteinExistence type="predicted"/>
<evidence type="ECO:0000313" key="2">
    <source>
        <dbReference type="Proteomes" id="UP001458880"/>
    </source>
</evidence>
<gene>
    <name evidence="1" type="ORF">QE152_g10365</name>
</gene>
<comment type="caution">
    <text evidence="1">The sequence shown here is derived from an EMBL/GenBank/DDBJ whole genome shotgun (WGS) entry which is preliminary data.</text>
</comment>
<evidence type="ECO:0000313" key="1">
    <source>
        <dbReference type="EMBL" id="KAK9737857.1"/>
    </source>
</evidence>
<organism evidence="1 2">
    <name type="scientific">Popillia japonica</name>
    <name type="common">Japanese beetle</name>
    <dbReference type="NCBI Taxonomy" id="7064"/>
    <lineage>
        <taxon>Eukaryota</taxon>
        <taxon>Metazoa</taxon>
        <taxon>Ecdysozoa</taxon>
        <taxon>Arthropoda</taxon>
        <taxon>Hexapoda</taxon>
        <taxon>Insecta</taxon>
        <taxon>Pterygota</taxon>
        <taxon>Neoptera</taxon>
        <taxon>Endopterygota</taxon>
        <taxon>Coleoptera</taxon>
        <taxon>Polyphaga</taxon>
        <taxon>Scarabaeiformia</taxon>
        <taxon>Scarabaeidae</taxon>
        <taxon>Rutelinae</taxon>
        <taxon>Popillia</taxon>
    </lineage>
</organism>
<reference evidence="1 2" key="1">
    <citation type="journal article" date="2024" name="BMC Genomics">
        <title>De novo assembly and annotation of Popillia japonica's genome with initial clues to its potential as an invasive pest.</title>
        <authorList>
            <person name="Cucini C."/>
            <person name="Boschi S."/>
            <person name="Funari R."/>
            <person name="Cardaioli E."/>
            <person name="Iannotti N."/>
            <person name="Marturano G."/>
            <person name="Paoli F."/>
            <person name="Bruttini M."/>
            <person name="Carapelli A."/>
            <person name="Frati F."/>
            <person name="Nardi F."/>
        </authorList>
    </citation>
    <scope>NUCLEOTIDE SEQUENCE [LARGE SCALE GENOMIC DNA]</scope>
    <source>
        <strain evidence="1">DMR45628</strain>
    </source>
</reference>
<dbReference type="Proteomes" id="UP001458880">
    <property type="component" value="Unassembled WGS sequence"/>
</dbReference>
<accession>A0AAW1LVR0</accession>